<dbReference type="Pfam" id="PF07690">
    <property type="entry name" value="MFS_1"/>
    <property type="match status" value="1"/>
</dbReference>
<dbReference type="RefSeq" id="WP_376985435.1">
    <property type="nucleotide sequence ID" value="NZ_JBHRWW010000003.1"/>
</dbReference>
<accession>A0ABV7WEP9</accession>
<feature type="transmembrane region" description="Helical" evidence="8">
    <location>
        <begin position="248"/>
        <end position="266"/>
    </location>
</feature>
<feature type="transmembrane region" description="Helical" evidence="8">
    <location>
        <begin position="45"/>
        <end position="64"/>
    </location>
</feature>
<feature type="transmembrane region" description="Helical" evidence="8">
    <location>
        <begin position="168"/>
        <end position="188"/>
    </location>
</feature>
<evidence type="ECO:0000256" key="8">
    <source>
        <dbReference type="SAM" id="Phobius"/>
    </source>
</evidence>
<dbReference type="Proteomes" id="UP001595685">
    <property type="component" value="Unassembled WGS sequence"/>
</dbReference>
<evidence type="ECO:0000256" key="4">
    <source>
        <dbReference type="ARBA" id="ARBA00022692"/>
    </source>
</evidence>
<keyword evidence="3" id="KW-1003">Cell membrane</keyword>
<feature type="transmembrane region" description="Helical" evidence="8">
    <location>
        <begin position="130"/>
        <end position="147"/>
    </location>
</feature>
<feature type="compositionally biased region" description="Low complexity" evidence="7">
    <location>
        <begin position="14"/>
        <end position="29"/>
    </location>
</feature>
<dbReference type="PROSITE" id="PS50850">
    <property type="entry name" value="MFS"/>
    <property type="match status" value="1"/>
</dbReference>
<dbReference type="InterPro" id="IPR050171">
    <property type="entry name" value="MFS_Transporters"/>
</dbReference>
<dbReference type="PANTHER" id="PTHR23517:SF2">
    <property type="entry name" value="MULTIDRUG RESISTANCE PROTEIN MDTH"/>
    <property type="match status" value="1"/>
</dbReference>
<keyword evidence="11" id="KW-1185">Reference proteome</keyword>
<evidence type="ECO:0000256" key="3">
    <source>
        <dbReference type="ARBA" id="ARBA00022475"/>
    </source>
</evidence>
<proteinExistence type="predicted"/>
<dbReference type="SUPFAM" id="SSF103473">
    <property type="entry name" value="MFS general substrate transporter"/>
    <property type="match status" value="1"/>
</dbReference>
<dbReference type="InterPro" id="IPR036259">
    <property type="entry name" value="MFS_trans_sf"/>
</dbReference>
<name>A0ABV7WEP9_9MICO</name>
<comment type="subcellular location">
    <subcellularLocation>
        <location evidence="1">Cell membrane</location>
        <topology evidence="1">Multi-pass membrane protein</topology>
    </subcellularLocation>
</comment>
<keyword evidence="2" id="KW-0813">Transport</keyword>
<dbReference type="InterPro" id="IPR020846">
    <property type="entry name" value="MFS_dom"/>
</dbReference>
<feature type="transmembrane region" description="Helical" evidence="8">
    <location>
        <begin position="76"/>
        <end position="99"/>
    </location>
</feature>
<dbReference type="EMBL" id="JBHRWW010000003">
    <property type="protein sequence ID" value="MFC3687859.1"/>
    <property type="molecule type" value="Genomic_DNA"/>
</dbReference>
<dbReference type="InterPro" id="IPR011701">
    <property type="entry name" value="MFS"/>
</dbReference>
<comment type="caution">
    <text evidence="10">The sequence shown here is derived from an EMBL/GenBank/DDBJ whole genome shotgun (WGS) entry which is preliminary data.</text>
</comment>
<dbReference type="Gene3D" id="1.20.1250.20">
    <property type="entry name" value="MFS general substrate transporter like domains"/>
    <property type="match status" value="2"/>
</dbReference>
<sequence>GGPPTVGRRRRPRGASAAPRPAAGVSAPATGAPPFRLRSVALSGYGPTIVSALGHGAVLPVLALRARDLGADVPTAALVVALLGVGQLLTSLPAGALVARIGERRSLALAGAVDALAMLAASVVGSVWALAGAVLVSGATWTVFMLARQGYMIDVVPAGSRARALSTLGGTHRVGLFVGPLVGSLVIATSGLEAVFWLAAAMSAAAGALALLLPGPPSLARAAAAAGQPGGGRPPRLRVLDVLREHRGVLASLGSAVVVIGAVRSLRTGVLPLWSEQVGLDAAETSLVFGVAGLVDALLFYPAGVVMDRWGRTWVAVPVVAAVAVGLLVLPLTTGFGGVLAVAVLMAVGNGMGAGVVMTLGADVAPEQGRAQFLGGFRLAGDVGSTGGPLLVSAVAALAPLAVACWVTGGLALLGTGWVARQVSRAERRRRLPPGAMAAR</sequence>
<keyword evidence="5 8" id="KW-1133">Transmembrane helix</keyword>
<evidence type="ECO:0000256" key="7">
    <source>
        <dbReference type="SAM" id="MobiDB-lite"/>
    </source>
</evidence>
<dbReference type="CDD" id="cd17325">
    <property type="entry name" value="MFS_MdtG_SLC18_like"/>
    <property type="match status" value="1"/>
</dbReference>
<feature type="transmembrane region" description="Helical" evidence="8">
    <location>
        <begin position="390"/>
        <end position="420"/>
    </location>
</feature>
<evidence type="ECO:0000256" key="5">
    <source>
        <dbReference type="ARBA" id="ARBA00022989"/>
    </source>
</evidence>
<keyword evidence="4 8" id="KW-0812">Transmembrane</keyword>
<evidence type="ECO:0000256" key="1">
    <source>
        <dbReference type="ARBA" id="ARBA00004651"/>
    </source>
</evidence>
<reference evidence="11" key="1">
    <citation type="journal article" date="2019" name="Int. J. Syst. Evol. Microbiol.">
        <title>The Global Catalogue of Microorganisms (GCM) 10K type strain sequencing project: providing services to taxonomists for standard genome sequencing and annotation.</title>
        <authorList>
            <consortium name="The Broad Institute Genomics Platform"/>
            <consortium name="The Broad Institute Genome Sequencing Center for Infectious Disease"/>
            <person name="Wu L."/>
            <person name="Ma J."/>
        </authorList>
    </citation>
    <scope>NUCLEOTIDE SEQUENCE [LARGE SCALE GENOMIC DNA]</scope>
    <source>
        <strain evidence="11">NCAIM B.02333</strain>
    </source>
</reference>
<evidence type="ECO:0000256" key="2">
    <source>
        <dbReference type="ARBA" id="ARBA00022448"/>
    </source>
</evidence>
<evidence type="ECO:0000256" key="6">
    <source>
        <dbReference type="ARBA" id="ARBA00023136"/>
    </source>
</evidence>
<feature type="transmembrane region" description="Helical" evidence="8">
    <location>
        <begin position="319"/>
        <end position="348"/>
    </location>
</feature>
<feature type="non-terminal residue" evidence="10">
    <location>
        <position position="1"/>
    </location>
</feature>
<gene>
    <name evidence="10" type="ORF">ACFOLH_05835</name>
</gene>
<feature type="region of interest" description="Disordered" evidence="7">
    <location>
        <begin position="1"/>
        <end position="30"/>
    </location>
</feature>
<evidence type="ECO:0000313" key="11">
    <source>
        <dbReference type="Proteomes" id="UP001595685"/>
    </source>
</evidence>
<feature type="domain" description="Major facilitator superfamily (MFS) profile" evidence="9">
    <location>
        <begin position="40"/>
        <end position="427"/>
    </location>
</feature>
<feature type="transmembrane region" description="Helical" evidence="8">
    <location>
        <begin position="286"/>
        <end position="307"/>
    </location>
</feature>
<protein>
    <submittedName>
        <fullName evidence="10">MFS transporter</fullName>
    </submittedName>
</protein>
<evidence type="ECO:0000313" key="10">
    <source>
        <dbReference type="EMBL" id="MFC3687859.1"/>
    </source>
</evidence>
<organism evidence="10 11">
    <name type="scientific">Aquipuribacter hungaricus</name>
    <dbReference type="NCBI Taxonomy" id="545624"/>
    <lineage>
        <taxon>Bacteria</taxon>
        <taxon>Bacillati</taxon>
        <taxon>Actinomycetota</taxon>
        <taxon>Actinomycetes</taxon>
        <taxon>Micrococcales</taxon>
        <taxon>Intrasporangiaceae</taxon>
        <taxon>Aquipuribacter</taxon>
    </lineage>
</organism>
<dbReference type="PANTHER" id="PTHR23517">
    <property type="entry name" value="RESISTANCE PROTEIN MDTM, PUTATIVE-RELATED-RELATED"/>
    <property type="match status" value="1"/>
</dbReference>
<evidence type="ECO:0000259" key="9">
    <source>
        <dbReference type="PROSITE" id="PS50850"/>
    </source>
</evidence>
<keyword evidence="6 8" id="KW-0472">Membrane</keyword>